<keyword evidence="2" id="KW-1185">Reference proteome</keyword>
<accession>A0ABD6AJ72</accession>
<gene>
    <name evidence="1" type="ORF">ACFQMF_06185</name>
</gene>
<organism evidence="1 2">
    <name type="scientific">Halorubrum rutilum</name>
    <dbReference type="NCBI Taxonomy" id="1364933"/>
    <lineage>
        <taxon>Archaea</taxon>
        <taxon>Methanobacteriati</taxon>
        <taxon>Methanobacteriota</taxon>
        <taxon>Stenosarchaea group</taxon>
        <taxon>Halobacteria</taxon>
        <taxon>Halobacteriales</taxon>
        <taxon>Haloferacaceae</taxon>
        <taxon>Halorubrum</taxon>
    </lineage>
</organism>
<comment type="caution">
    <text evidence="1">The sequence shown here is derived from an EMBL/GenBank/DDBJ whole genome shotgun (WGS) entry which is preliminary data.</text>
</comment>
<dbReference type="Pfam" id="PF13692">
    <property type="entry name" value="Glyco_trans_1_4"/>
    <property type="match status" value="1"/>
</dbReference>
<evidence type="ECO:0000313" key="2">
    <source>
        <dbReference type="Proteomes" id="UP001596545"/>
    </source>
</evidence>
<proteinExistence type="predicted"/>
<protein>
    <submittedName>
        <fullName evidence="1">Glycosyltransferase family 4 protein</fullName>
        <ecNumber evidence="1">2.4.-.-</ecNumber>
    </submittedName>
</protein>
<dbReference type="SUPFAM" id="SSF53756">
    <property type="entry name" value="UDP-Glycosyltransferase/glycogen phosphorylase"/>
    <property type="match status" value="1"/>
</dbReference>
<dbReference type="EMBL" id="JBHTBL010000004">
    <property type="protein sequence ID" value="MFC7324169.1"/>
    <property type="molecule type" value="Genomic_DNA"/>
</dbReference>
<keyword evidence="1" id="KW-0328">Glycosyltransferase</keyword>
<dbReference type="Proteomes" id="UP001596545">
    <property type="component" value="Unassembled WGS sequence"/>
</dbReference>
<sequence>MDPDAARVAMLHQDPHPAHRGFAEAVGAELVDYHRLNVGPLGGTIAEDALNGLSYPDYDVYLVEGSRPLYAALARRFTRGGKVIYLAADHGLYELGSQDFEGGSGTKSLIGRFGRPAVRTVGRRGIDGVIAVSEFVADFTRPFVGPGTPIRIAHPFVQPDTYESLGAVDPDIGSDVVVTIARPWEYKGVDMLVDAWPAVRSEYPEAELRVVGRGHPDAYEDTPGVRVEGYIEDLADAFAPASLFVQPSRVDAFPVSTLEAMRAGVPPLVTDRAGTRSEAGAIDETLVVNPSPQGLAHGVQTYLARDITEREQLAGRARKRGAKFDPDTRTAAFREAFREILKAL</sequence>
<reference evidence="1 2" key="1">
    <citation type="journal article" date="2019" name="Int. J. Syst. Evol. Microbiol.">
        <title>The Global Catalogue of Microorganisms (GCM) 10K type strain sequencing project: providing services to taxonomists for standard genome sequencing and annotation.</title>
        <authorList>
            <consortium name="The Broad Institute Genomics Platform"/>
            <consortium name="The Broad Institute Genome Sequencing Center for Infectious Disease"/>
            <person name="Wu L."/>
            <person name="Ma J."/>
        </authorList>
    </citation>
    <scope>NUCLEOTIDE SEQUENCE [LARGE SCALE GENOMIC DNA]</scope>
    <source>
        <strain evidence="1 2">CGMCC 1.12554</strain>
    </source>
</reference>
<dbReference type="AlphaFoldDB" id="A0ABD6AJ72"/>
<name>A0ABD6AJ72_9EURY</name>
<dbReference type="EC" id="2.4.-.-" evidence="1"/>
<dbReference type="GO" id="GO:0016757">
    <property type="term" value="F:glycosyltransferase activity"/>
    <property type="evidence" value="ECO:0007669"/>
    <property type="project" value="UniProtKB-KW"/>
</dbReference>
<evidence type="ECO:0000313" key="1">
    <source>
        <dbReference type="EMBL" id="MFC7324169.1"/>
    </source>
</evidence>
<dbReference type="CDD" id="cd03801">
    <property type="entry name" value="GT4_PimA-like"/>
    <property type="match status" value="1"/>
</dbReference>
<dbReference type="RefSeq" id="WP_256408430.1">
    <property type="nucleotide sequence ID" value="NZ_JANHDN010000003.1"/>
</dbReference>
<dbReference type="Gene3D" id="3.40.50.2000">
    <property type="entry name" value="Glycogen Phosphorylase B"/>
    <property type="match status" value="2"/>
</dbReference>
<keyword evidence="1" id="KW-0808">Transferase</keyword>
<dbReference type="PANTHER" id="PTHR12526">
    <property type="entry name" value="GLYCOSYLTRANSFERASE"/>
    <property type="match status" value="1"/>
</dbReference>